<sequence length="767" mass="85857">MPSLRTISSCFVAAIAAATLASASPVAPPFSFENLVPRCGECEAKENPLPVLVHGVQDQIAPWADKLKNLPANECTPDTVSPIIKGMKDVLVEANAQLQVYVDAQVDLKLLLADAANSEVTVSIEAFAGILVGLVNVVVTACLSVLKLSVGVELDVIVKLLGDLCITLGLFIHLCLSLVVGLSASLMVQMSAFVSLCVQLGVKVALEGVLGARLKIDYMALFEAPTNFSITGGQFTNIGRDQRNVYNVNIRRPHHTRTQGKKSKPEIYDEFVKIPTGKIKLLDLVSSEETTIDPKSQSNEYLAHRTIHTARIAGQSDETFLRVSYRGSSARKAFEQDFLRFSRINSSANAQHSAIADRSLDVVQLYGYNDSNALPALIFYDALVPVNNVRTHHSYSVFLDIYLFSYNRVVGSRDQENTEIRLASDCELWIQPRTSTLCAGPLGPRLDFEYIMYQHAAKDNIVGPTLTMDQFEDVHFLRYHDQHLSDEDFLFALATFSRELNPVLPRAEEDLVVFPGSVFSTTKDKTAAMCPRLVVHWDFFVWPCSQNPSHSQVLEDGTIRFSFTHVEDVAKPQHLEFILHCRESKSKKEWSVYWLSQAHNIFSQLQVPEDDWKRHLIFSGNIRLTLEICPTKDISEYPSLAQFCLFVRPVPLTSSGTIDLEAWMKGDLFYWSFDPTGPTALGATENCSPPELKPQYSIVYKRWNHRIYDAVRRWQEFKGFDPATTAFAQSLGHPIMEIKDMGQLQDPKELDSGRDADWELEMALRGL</sequence>
<name>A0AAW0BKM4_9AGAR</name>
<accession>A0AAW0BKM4</accession>
<protein>
    <submittedName>
        <fullName evidence="3">Uncharacterized protein</fullName>
    </submittedName>
</protein>
<evidence type="ECO:0000256" key="2">
    <source>
        <dbReference type="SAM" id="SignalP"/>
    </source>
</evidence>
<dbReference type="EMBL" id="JAYKXP010000100">
    <property type="protein sequence ID" value="KAK7026773.1"/>
    <property type="molecule type" value="Genomic_DNA"/>
</dbReference>
<keyword evidence="4" id="KW-1185">Reference proteome</keyword>
<keyword evidence="1" id="KW-1133">Transmembrane helix</keyword>
<keyword evidence="2" id="KW-0732">Signal</keyword>
<dbReference type="Proteomes" id="UP001383192">
    <property type="component" value="Unassembled WGS sequence"/>
</dbReference>
<comment type="caution">
    <text evidence="3">The sequence shown here is derived from an EMBL/GenBank/DDBJ whole genome shotgun (WGS) entry which is preliminary data.</text>
</comment>
<gene>
    <name evidence="3" type="ORF">VNI00_015431</name>
</gene>
<dbReference type="AlphaFoldDB" id="A0AAW0BKM4"/>
<organism evidence="3 4">
    <name type="scientific">Paramarasmius palmivorus</name>
    <dbReference type="NCBI Taxonomy" id="297713"/>
    <lineage>
        <taxon>Eukaryota</taxon>
        <taxon>Fungi</taxon>
        <taxon>Dikarya</taxon>
        <taxon>Basidiomycota</taxon>
        <taxon>Agaricomycotina</taxon>
        <taxon>Agaricomycetes</taxon>
        <taxon>Agaricomycetidae</taxon>
        <taxon>Agaricales</taxon>
        <taxon>Marasmiineae</taxon>
        <taxon>Marasmiaceae</taxon>
        <taxon>Paramarasmius</taxon>
    </lineage>
</organism>
<evidence type="ECO:0000313" key="4">
    <source>
        <dbReference type="Proteomes" id="UP001383192"/>
    </source>
</evidence>
<proteinExistence type="predicted"/>
<feature type="chain" id="PRO_5043911791" evidence="2">
    <location>
        <begin position="24"/>
        <end position="767"/>
    </location>
</feature>
<evidence type="ECO:0000256" key="1">
    <source>
        <dbReference type="SAM" id="Phobius"/>
    </source>
</evidence>
<feature type="transmembrane region" description="Helical" evidence="1">
    <location>
        <begin position="160"/>
        <end position="180"/>
    </location>
</feature>
<keyword evidence="1" id="KW-0472">Membrane</keyword>
<feature type="signal peptide" evidence="2">
    <location>
        <begin position="1"/>
        <end position="23"/>
    </location>
</feature>
<evidence type="ECO:0000313" key="3">
    <source>
        <dbReference type="EMBL" id="KAK7026773.1"/>
    </source>
</evidence>
<keyword evidence="1" id="KW-0812">Transmembrane</keyword>
<feature type="transmembrane region" description="Helical" evidence="1">
    <location>
        <begin position="126"/>
        <end position="148"/>
    </location>
</feature>
<reference evidence="3 4" key="1">
    <citation type="submission" date="2024-01" db="EMBL/GenBank/DDBJ databases">
        <title>A draft genome for a cacao thread blight-causing isolate of Paramarasmius palmivorus.</title>
        <authorList>
            <person name="Baruah I.K."/>
            <person name="Bukari Y."/>
            <person name="Amoako-Attah I."/>
            <person name="Meinhardt L.W."/>
            <person name="Bailey B.A."/>
            <person name="Cohen S.P."/>
        </authorList>
    </citation>
    <scope>NUCLEOTIDE SEQUENCE [LARGE SCALE GENOMIC DNA]</scope>
    <source>
        <strain evidence="3 4">GH-12</strain>
    </source>
</reference>